<comment type="caution">
    <text evidence="5">The sequence shown here is derived from an EMBL/GenBank/DDBJ whole genome shotgun (WGS) entry which is preliminary data.</text>
</comment>
<dbReference type="InterPro" id="IPR001680">
    <property type="entry name" value="WD40_rpt"/>
</dbReference>
<dbReference type="PANTHER" id="PTHR10039:SF16">
    <property type="entry name" value="GPI INOSITOL-DEACYLASE"/>
    <property type="match status" value="1"/>
</dbReference>
<dbReference type="InterPro" id="IPR054471">
    <property type="entry name" value="GPIID_WHD"/>
</dbReference>
<dbReference type="SMART" id="SM00320">
    <property type="entry name" value="WD40"/>
    <property type="match status" value="4"/>
</dbReference>
<dbReference type="Pfam" id="PF24883">
    <property type="entry name" value="NPHP3_N"/>
    <property type="match status" value="1"/>
</dbReference>
<dbReference type="InterPro" id="IPR015943">
    <property type="entry name" value="WD40/YVTN_repeat-like_dom_sf"/>
</dbReference>
<dbReference type="Proteomes" id="UP001316803">
    <property type="component" value="Unassembled WGS sequence"/>
</dbReference>
<dbReference type="PANTHER" id="PTHR10039">
    <property type="entry name" value="AMELOGENIN"/>
    <property type="match status" value="1"/>
</dbReference>
<evidence type="ECO:0000256" key="2">
    <source>
        <dbReference type="PROSITE-ProRule" id="PRU00221"/>
    </source>
</evidence>
<dbReference type="InterPro" id="IPR027417">
    <property type="entry name" value="P-loop_NTPase"/>
</dbReference>
<dbReference type="InterPro" id="IPR029058">
    <property type="entry name" value="AB_hydrolase_fold"/>
</dbReference>
<dbReference type="SUPFAM" id="SSF82171">
    <property type="entry name" value="DPP6 N-terminal domain-like"/>
    <property type="match status" value="1"/>
</dbReference>
<accession>A0AAN8I3S2</accession>
<dbReference type="EMBL" id="JAKLMC020000042">
    <property type="protein sequence ID" value="KAK5948875.1"/>
    <property type="molecule type" value="Genomic_DNA"/>
</dbReference>
<feature type="domain" description="Nephrocystin 3-like N-terminal" evidence="4">
    <location>
        <begin position="400"/>
        <end position="552"/>
    </location>
</feature>
<evidence type="ECO:0000313" key="6">
    <source>
        <dbReference type="Proteomes" id="UP001316803"/>
    </source>
</evidence>
<dbReference type="Pfam" id="PF00400">
    <property type="entry name" value="WD40"/>
    <property type="match status" value="1"/>
</dbReference>
<evidence type="ECO:0000313" key="5">
    <source>
        <dbReference type="EMBL" id="KAK5948875.1"/>
    </source>
</evidence>
<sequence>MLGSSEPRAPRAASYNFGEYHPASPGRVLRTVQEAGQQWDANDIPNSISTYHLNKPPSPATASSSLHLQADAFRRIRSLSKIRSLDPLGLTLLHEPDGNPIADLVFIHTIGGGSQETWMQDSVPESFWPQQWLPVEQMLAATRISTFGYNVQSSPANATNILEFSDWAKELLLNLRFKTGKEDRPLNVGDVPLIFVSHGLGGLVAKKAYLLGRNNTNADFLHIGQAVSAFVFFSTPHRGAHLSEVLTDVLSACVPGWSSSHELSHLMKHVQPLEEINEQFRDLMLYVDTVSFYETQPTPVGTSQMLVLRKENALIGHANELSIPLHANHATITKFRSIEDANYGRVRDVLRYLVAKFKRDAQQNVPHYAEEEQARVCNFLGVDEAPEDDHNYFAEKRVDGTCESILGHEAFTSWFEDHANHMGVLWCHGKPGSGKSVTASRIIDHIKEEQLPCAYYYFRSGDQVKNNLTLFMLSIALQIASLVPEYRRKLCRLADDGFNITKAGYKMLWKKLFVSTLLKAHLKEPVFIVVDGLDELEISMAKELVMKIFTEIETSMDRLARHVRPRTDLKTVALDSNASDLELYVEDEMDSMLGDDTFRRDTMRQVLKKADGNFLWVHFVVKEILECLTEDDVELALNAVPSELNPLYLRMDQRLADTFRHRPNDKQLGQTILIWASCSRYPLLLEELVDALSPEHKRIIDMRQTVHRVCGEFVVVDKKSHVSMMHASARDFLLSTPDLNYSIVPQGAHRILFCKCMQKLCNTTATGRQTSPTKGRSFAQYAAVSWAAHLTASHGWLDQESLNLLVSLFQSRAVLDWILILASSGNLRTMVDASKALTGFLKIVDNADQERSPLTHRITHKDLLRSWAHDLIRIVGKFGAQIVRHPKAIYDLIPAFCPESSAIHQQFATNVPALSLKIRGTAAKAWDDCLAKFLIAGESMPLIVTALERHFAILTADGMVRLFYANTCEEARSFSHGEPVLAMCFNALGDRLATYGFHKTKIWDTRTVRHLFTVRNPRYMKAIAMTFRIDDEQEEVLLTLSDDACVRKCSLSSACFDWEMVGPCRRGALRLQRTGGLRNAQFSPDGTHVAISHRAAHPTVWSLKAKMPQFVAQCERRHSRKPSAQSPWRSNYTDAQAFCWSPISGHLLGIWNDGCVFKWHPTDGEYQMSDIKSWAIKCSADGKLFVTSSGDGTLRIWDFERFVPIYHLFRPKEIKDLAIDRNEACVYDIRDMHCSTWQPNALLRLMEFDDKNSDSKSSHDGSNQPSLVSDLYHEDTEPVTAMSTNCIGDMYATGNDVGQAYLYTYDGTLISILSKIYFSVDHIACCSARNVVAIAYLSRDISVRTIIIDANNISRTIEQEPLLSYGESDTIRQLLFSFDGSLLLVVTSTALKIYNIDEKEIIGILPEAQEHRWINHPTDNGLLLGFAADHLRIMPWYNMLETITCQYDRITESNAPPYLGNKTRRPSQTYPLSPSETNVAAKKVLVSCEAKFIFVETRCTTKQAARRTDLLLIELVHIDRGKRALYAPVRSVPAELSKAFSVGLGFIATDRVGTYQPRRPSAPTTFNTRRPSFQPQYGEQTFVFIDHDAWVCTINLSSEDGRSRPIRKHFFLPRDWQNSEWLELASVTPDGTFLCPRNGEVAVVSGGLDFEWVDD</sequence>
<feature type="domain" description="GPI inositol-deacylase winged helix" evidence="3">
    <location>
        <begin position="665"/>
        <end position="736"/>
    </location>
</feature>
<keyword evidence="2" id="KW-0853">WD repeat</keyword>
<protein>
    <submittedName>
        <fullName evidence="5">Uncharacterized protein</fullName>
    </submittedName>
</protein>
<feature type="repeat" description="WD" evidence="2">
    <location>
        <begin position="1179"/>
        <end position="1200"/>
    </location>
</feature>
<evidence type="ECO:0000256" key="1">
    <source>
        <dbReference type="ARBA" id="ARBA00022737"/>
    </source>
</evidence>
<dbReference type="SUPFAM" id="SSF50998">
    <property type="entry name" value="Quinoprotein alcohol dehydrogenase-like"/>
    <property type="match status" value="1"/>
</dbReference>
<dbReference type="SUPFAM" id="SSF52540">
    <property type="entry name" value="P-loop containing nucleoside triphosphate hydrolases"/>
    <property type="match status" value="1"/>
</dbReference>
<dbReference type="Pfam" id="PF22939">
    <property type="entry name" value="WHD_GPIID"/>
    <property type="match status" value="1"/>
</dbReference>
<organism evidence="5 6">
    <name type="scientific">Knufia fluminis</name>
    <dbReference type="NCBI Taxonomy" id="191047"/>
    <lineage>
        <taxon>Eukaryota</taxon>
        <taxon>Fungi</taxon>
        <taxon>Dikarya</taxon>
        <taxon>Ascomycota</taxon>
        <taxon>Pezizomycotina</taxon>
        <taxon>Eurotiomycetes</taxon>
        <taxon>Chaetothyriomycetidae</taxon>
        <taxon>Chaetothyriales</taxon>
        <taxon>Trichomeriaceae</taxon>
        <taxon>Knufia</taxon>
    </lineage>
</organism>
<dbReference type="PROSITE" id="PS50082">
    <property type="entry name" value="WD_REPEATS_2"/>
    <property type="match status" value="1"/>
</dbReference>
<gene>
    <name evidence="5" type="ORF">OHC33_010126</name>
</gene>
<keyword evidence="6" id="KW-1185">Reference proteome</keyword>
<dbReference type="InterPro" id="IPR011047">
    <property type="entry name" value="Quinoprotein_ADH-like_sf"/>
</dbReference>
<dbReference type="InterPro" id="IPR056884">
    <property type="entry name" value="NPHP3-like_N"/>
</dbReference>
<keyword evidence="1" id="KW-0677">Repeat</keyword>
<evidence type="ECO:0000259" key="4">
    <source>
        <dbReference type="Pfam" id="PF24883"/>
    </source>
</evidence>
<dbReference type="Gene3D" id="3.40.50.300">
    <property type="entry name" value="P-loop containing nucleotide triphosphate hydrolases"/>
    <property type="match status" value="1"/>
</dbReference>
<dbReference type="Gene3D" id="2.130.10.10">
    <property type="entry name" value="YVTN repeat-like/Quinoprotein amine dehydrogenase"/>
    <property type="match status" value="2"/>
</dbReference>
<dbReference type="SUPFAM" id="SSF53474">
    <property type="entry name" value="alpha/beta-Hydrolases"/>
    <property type="match status" value="1"/>
</dbReference>
<reference evidence="5 6" key="1">
    <citation type="submission" date="2022-12" db="EMBL/GenBank/DDBJ databases">
        <title>Genomic features and morphological characterization of a novel Knufia sp. strain isolated from spacecraft assembly facility.</title>
        <authorList>
            <person name="Teixeira M."/>
            <person name="Chander A.M."/>
            <person name="Stajich J.E."/>
            <person name="Venkateswaran K."/>
        </authorList>
    </citation>
    <scope>NUCLEOTIDE SEQUENCE [LARGE SCALE GENOMIC DNA]</scope>
    <source>
        <strain evidence="5 6">FJI-L2-BK-P2</strain>
    </source>
</reference>
<evidence type="ECO:0000259" key="3">
    <source>
        <dbReference type="Pfam" id="PF22939"/>
    </source>
</evidence>
<dbReference type="Gene3D" id="3.40.50.1820">
    <property type="entry name" value="alpha/beta hydrolase"/>
    <property type="match status" value="1"/>
</dbReference>
<name>A0AAN8I3S2_9EURO</name>
<proteinExistence type="predicted"/>